<feature type="region of interest" description="Disordered" evidence="1">
    <location>
        <begin position="15"/>
        <end position="54"/>
    </location>
</feature>
<comment type="caution">
    <text evidence="2">The sequence shown here is derived from an EMBL/GenBank/DDBJ whole genome shotgun (WGS) entry which is preliminary data.</text>
</comment>
<feature type="compositionally biased region" description="Acidic residues" evidence="1">
    <location>
        <begin position="29"/>
        <end position="44"/>
    </location>
</feature>
<organism evidence="2 3">
    <name type="scientific">Vespula pensylvanica</name>
    <name type="common">Western yellow jacket</name>
    <name type="synonym">Wasp</name>
    <dbReference type="NCBI Taxonomy" id="30213"/>
    <lineage>
        <taxon>Eukaryota</taxon>
        <taxon>Metazoa</taxon>
        <taxon>Ecdysozoa</taxon>
        <taxon>Arthropoda</taxon>
        <taxon>Hexapoda</taxon>
        <taxon>Insecta</taxon>
        <taxon>Pterygota</taxon>
        <taxon>Neoptera</taxon>
        <taxon>Endopterygota</taxon>
        <taxon>Hymenoptera</taxon>
        <taxon>Apocrita</taxon>
        <taxon>Aculeata</taxon>
        <taxon>Vespoidea</taxon>
        <taxon>Vespidae</taxon>
        <taxon>Vespinae</taxon>
        <taxon>Vespula</taxon>
    </lineage>
</organism>
<evidence type="ECO:0000256" key="1">
    <source>
        <dbReference type="SAM" id="MobiDB-lite"/>
    </source>
</evidence>
<dbReference type="EMBL" id="JACSDY010000003">
    <property type="protein sequence ID" value="KAF7432169.1"/>
    <property type="molecule type" value="Genomic_DNA"/>
</dbReference>
<gene>
    <name evidence="2" type="ORF">H0235_005093</name>
</gene>
<evidence type="ECO:0000313" key="3">
    <source>
        <dbReference type="Proteomes" id="UP000600918"/>
    </source>
</evidence>
<sequence>MERQIGFWRASSLHRLKEKESSHEKENEGEKEEAEENEEEEEIERDVKRWKDSTESSCRLCPLFELVKSQQREEVKGAWNMLYYFNVQQQQQRQQQQQQQQQP</sequence>
<protein>
    <submittedName>
        <fullName evidence="2">Uncharacterized protein</fullName>
    </submittedName>
</protein>
<feature type="compositionally biased region" description="Basic and acidic residues" evidence="1">
    <location>
        <begin position="15"/>
        <end position="28"/>
    </location>
</feature>
<accession>A0A834UDC4</accession>
<proteinExistence type="predicted"/>
<dbReference type="AlphaFoldDB" id="A0A834UDC4"/>
<name>A0A834UDC4_VESPE</name>
<feature type="compositionally biased region" description="Basic and acidic residues" evidence="1">
    <location>
        <begin position="45"/>
        <end position="54"/>
    </location>
</feature>
<reference evidence="2" key="1">
    <citation type="journal article" date="2020" name="G3 (Bethesda)">
        <title>High-Quality Assemblies for Three Invasive Social Wasps from the &lt;i&gt;Vespula&lt;/i&gt; Genus.</title>
        <authorList>
            <person name="Harrop T.W.R."/>
            <person name="Guhlin J."/>
            <person name="McLaughlin G.M."/>
            <person name="Permina E."/>
            <person name="Stockwell P."/>
            <person name="Gilligan J."/>
            <person name="Le Lec M.F."/>
            <person name="Gruber M.A.M."/>
            <person name="Quinn O."/>
            <person name="Lovegrove M."/>
            <person name="Duncan E.J."/>
            <person name="Remnant E.J."/>
            <person name="Van Eeckhoven J."/>
            <person name="Graham B."/>
            <person name="Knapp R.A."/>
            <person name="Langford K.W."/>
            <person name="Kronenberg Z."/>
            <person name="Press M.O."/>
            <person name="Eacker S.M."/>
            <person name="Wilson-Rankin E.E."/>
            <person name="Purcell J."/>
            <person name="Lester P.J."/>
            <person name="Dearden P.K."/>
        </authorList>
    </citation>
    <scope>NUCLEOTIDE SEQUENCE</scope>
    <source>
        <strain evidence="2">Volc-1</strain>
    </source>
</reference>
<evidence type="ECO:0000313" key="2">
    <source>
        <dbReference type="EMBL" id="KAF7432169.1"/>
    </source>
</evidence>
<keyword evidence="3" id="KW-1185">Reference proteome</keyword>
<dbReference type="Proteomes" id="UP000600918">
    <property type="component" value="Unassembled WGS sequence"/>
</dbReference>